<dbReference type="InterPro" id="IPR009620">
    <property type="entry name" value="UPF0236"/>
</dbReference>
<keyword evidence="3" id="KW-1185">Reference proteome</keyword>
<evidence type="ECO:0000313" key="2">
    <source>
        <dbReference type="EMBL" id="SFH85920.1"/>
    </source>
</evidence>
<evidence type="ECO:0000313" key="3">
    <source>
        <dbReference type="Proteomes" id="UP000198668"/>
    </source>
</evidence>
<evidence type="ECO:0000256" key="1">
    <source>
        <dbReference type="ARBA" id="ARBA00006539"/>
    </source>
</evidence>
<dbReference type="Pfam" id="PF06782">
    <property type="entry name" value="UPF0236"/>
    <property type="match status" value="1"/>
</dbReference>
<protein>
    <submittedName>
        <fullName evidence="2">Uncharacterized protein family (UPF0236)</fullName>
    </submittedName>
</protein>
<dbReference type="EMBL" id="FOQE01000037">
    <property type="protein sequence ID" value="SFH85920.1"/>
    <property type="molecule type" value="Genomic_DNA"/>
</dbReference>
<organism evidence="2 3">
    <name type="scientific">Pisciglobus halotolerans</name>
    <dbReference type="NCBI Taxonomy" id="745365"/>
    <lineage>
        <taxon>Bacteria</taxon>
        <taxon>Bacillati</taxon>
        <taxon>Bacillota</taxon>
        <taxon>Bacilli</taxon>
        <taxon>Lactobacillales</taxon>
        <taxon>Carnobacteriaceae</taxon>
    </lineage>
</organism>
<comment type="similarity">
    <text evidence="1">Belongs to the UPF0236 family.</text>
</comment>
<sequence>MLDYLDAAYDLDHVEKIYLSGAGANWIKAGEKYLPKCRFVLDSFHLAKYVRKAAGFVPNIMPILWDWIRNDFPSGVEDYFTLLLEEEHPASERKSLLDTRRYLLNNWEAIQRQQEPEYVSCSAESHVSHILADRLSSRPLGWSLVGAEHIAKTRIFCLNGGNLLSAMTKKRDGETKQKQVERLDRRVTKAKANRHYLETSTVPVIEAGRKTQLFFALRGLGR</sequence>
<accession>A0A1I3DGN5</accession>
<dbReference type="AlphaFoldDB" id="A0A1I3DGN5"/>
<gene>
    <name evidence="2" type="ORF">SAMN04489868_13718</name>
</gene>
<name>A0A1I3DGN5_9LACT</name>
<dbReference type="Proteomes" id="UP000198668">
    <property type="component" value="Unassembled WGS sequence"/>
</dbReference>
<proteinExistence type="inferred from homology"/>
<reference evidence="2 3" key="1">
    <citation type="submission" date="2016-10" db="EMBL/GenBank/DDBJ databases">
        <authorList>
            <person name="de Groot N.N."/>
        </authorList>
    </citation>
    <scope>NUCLEOTIDE SEQUENCE [LARGE SCALE GENOMIC DNA]</scope>
    <source>
        <strain evidence="2 3">DSM 27630</strain>
    </source>
</reference>